<keyword evidence="2" id="KW-1185">Reference proteome</keyword>
<name>A0A8S0S1B8_OLEEU</name>
<dbReference type="EMBL" id="CACTIH010003805">
    <property type="protein sequence ID" value="CAA2985363.1"/>
    <property type="molecule type" value="Genomic_DNA"/>
</dbReference>
<gene>
    <name evidence="1" type="ORF">OLEA9_A072368</name>
</gene>
<dbReference type="AlphaFoldDB" id="A0A8S0S1B8"/>
<dbReference type="Proteomes" id="UP000594638">
    <property type="component" value="Unassembled WGS sequence"/>
</dbReference>
<evidence type="ECO:0000313" key="2">
    <source>
        <dbReference type="Proteomes" id="UP000594638"/>
    </source>
</evidence>
<organism evidence="1 2">
    <name type="scientific">Olea europaea subsp. europaea</name>
    <dbReference type="NCBI Taxonomy" id="158383"/>
    <lineage>
        <taxon>Eukaryota</taxon>
        <taxon>Viridiplantae</taxon>
        <taxon>Streptophyta</taxon>
        <taxon>Embryophyta</taxon>
        <taxon>Tracheophyta</taxon>
        <taxon>Spermatophyta</taxon>
        <taxon>Magnoliopsida</taxon>
        <taxon>eudicotyledons</taxon>
        <taxon>Gunneridae</taxon>
        <taxon>Pentapetalae</taxon>
        <taxon>asterids</taxon>
        <taxon>lamiids</taxon>
        <taxon>Lamiales</taxon>
        <taxon>Oleaceae</taxon>
        <taxon>Oleeae</taxon>
        <taxon>Olea</taxon>
    </lineage>
</organism>
<proteinExistence type="predicted"/>
<dbReference type="Gramene" id="OE9A072368T1">
    <property type="protein sequence ID" value="OE9A072368C1"/>
    <property type="gene ID" value="OE9A072368"/>
</dbReference>
<evidence type="ECO:0000313" key="1">
    <source>
        <dbReference type="EMBL" id="CAA2985363.1"/>
    </source>
</evidence>
<protein>
    <submittedName>
        <fullName evidence="1">Uncharacterized protein</fullName>
    </submittedName>
</protein>
<feature type="non-terminal residue" evidence="1">
    <location>
        <position position="1"/>
    </location>
</feature>
<accession>A0A8S0S1B8</accession>
<reference evidence="1 2" key="1">
    <citation type="submission" date="2019-12" db="EMBL/GenBank/DDBJ databases">
        <authorList>
            <person name="Alioto T."/>
            <person name="Alioto T."/>
            <person name="Gomez Garrido J."/>
        </authorList>
    </citation>
    <scope>NUCLEOTIDE SEQUENCE [LARGE SCALE GENOMIC DNA]</scope>
</reference>
<sequence length="66" mass="7154">IVEPSTVQVAIMVALCSSVFLSSTKDFANASNLRLAKAGLCAQLIEPSSLTCSEMQNTNKRWIRPI</sequence>
<comment type="caution">
    <text evidence="1">The sequence shown here is derived from an EMBL/GenBank/DDBJ whole genome shotgun (WGS) entry which is preliminary data.</text>
</comment>